<dbReference type="GO" id="GO:0046872">
    <property type="term" value="F:metal ion binding"/>
    <property type="evidence" value="ECO:0007669"/>
    <property type="project" value="UniProtKB-KW"/>
</dbReference>
<protein>
    <submittedName>
        <fullName evidence="7">Cystathionine beta-lyase</fullName>
    </submittedName>
</protein>
<feature type="chain" id="PRO_5005281269" evidence="5">
    <location>
        <begin position="24"/>
        <end position="108"/>
    </location>
</feature>
<evidence type="ECO:0000256" key="5">
    <source>
        <dbReference type="SAM" id="SignalP"/>
    </source>
</evidence>
<name>A0A0J6SNE8_9HYPH</name>
<keyword evidence="5" id="KW-0732">Signal</keyword>
<evidence type="ECO:0000256" key="2">
    <source>
        <dbReference type="ARBA" id="ARBA00022723"/>
    </source>
</evidence>
<dbReference type="GO" id="GO:0016829">
    <property type="term" value="F:lyase activity"/>
    <property type="evidence" value="ECO:0007669"/>
    <property type="project" value="UniProtKB-KW"/>
</dbReference>
<evidence type="ECO:0000259" key="6">
    <source>
        <dbReference type="PROSITE" id="PS51007"/>
    </source>
</evidence>
<keyword evidence="1 4" id="KW-0349">Heme</keyword>
<dbReference type="EMBL" id="LABX01000065">
    <property type="protein sequence ID" value="KMO36745.1"/>
    <property type="molecule type" value="Genomic_DNA"/>
</dbReference>
<evidence type="ECO:0000256" key="1">
    <source>
        <dbReference type="ARBA" id="ARBA00022617"/>
    </source>
</evidence>
<dbReference type="PROSITE" id="PS51007">
    <property type="entry name" value="CYTC"/>
    <property type="match status" value="1"/>
</dbReference>
<reference evidence="7 8" key="1">
    <citation type="submission" date="2015-03" db="EMBL/GenBank/DDBJ databases">
        <title>Genome sequencing of Methylobacterium aquaticum DSM16371 type strain.</title>
        <authorList>
            <person name="Chaudhry V."/>
            <person name="Patil P.B."/>
        </authorList>
    </citation>
    <scope>NUCLEOTIDE SEQUENCE [LARGE SCALE GENOMIC DNA]</scope>
    <source>
        <strain evidence="7 8">DSM 16371</strain>
    </source>
</reference>
<dbReference type="Gene3D" id="1.10.760.10">
    <property type="entry name" value="Cytochrome c-like domain"/>
    <property type="match status" value="1"/>
</dbReference>
<dbReference type="Proteomes" id="UP000035929">
    <property type="component" value="Unassembled WGS sequence"/>
</dbReference>
<dbReference type="Pfam" id="PF13442">
    <property type="entry name" value="Cytochrome_CBB3"/>
    <property type="match status" value="1"/>
</dbReference>
<proteinExistence type="predicted"/>
<dbReference type="OrthoDB" id="7363829at2"/>
<keyword evidence="3 4" id="KW-0408">Iron</keyword>
<evidence type="ECO:0000313" key="7">
    <source>
        <dbReference type="EMBL" id="KMO36745.1"/>
    </source>
</evidence>
<feature type="domain" description="Cytochrome c" evidence="6">
    <location>
        <begin position="26"/>
        <end position="107"/>
    </location>
</feature>
<sequence>MRAHLSLAAVVVAFSLLSWPAGAWDRQVAQGGTLARAHCARCHAVGRTGPSPLSVAPPFRDLHTRYPVEELAEALAEGIRTGHPGMPEFRFDPDQAQSLIAYLKSLER</sequence>
<dbReference type="GO" id="GO:0009055">
    <property type="term" value="F:electron transfer activity"/>
    <property type="evidence" value="ECO:0007669"/>
    <property type="project" value="InterPro"/>
</dbReference>
<evidence type="ECO:0000256" key="3">
    <source>
        <dbReference type="ARBA" id="ARBA00023004"/>
    </source>
</evidence>
<keyword evidence="2 4" id="KW-0479">Metal-binding</keyword>
<accession>A0A0J6SNE8</accession>
<dbReference type="InterPro" id="IPR009056">
    <property type="entry name" value="Cyt_c-like_dom"/>
</dbReference>
<keyword evidence="7" id="KW-0456">Lyase</keyword>
<dbReference type="SUPFAM" id="SSF46626">
    <property type="entry name" value="Cytochrome c"/>
    <property type="match status" value="1"/>
</dbReference>
<gene>
    <name evidence="7" type="ORF">VP06_09260</name>
</gene>
<organism evidence="7 8">
    <name type="scientific">Methylobacterium aquaticum</name>
    <dbReference type="NCBI Taxonomy" id="270351"/>
    <lineage>
        <taxon>Bacteria</taxon>
        <taxon>Pseudomonadati</taxon>
        <taxon>Pseudomonadota</taxon>
        <taxon>Alphaproteobacteria</taxon>
        <taxon>Hyphomicrobiales</taxon>
        <taxon>Methylobacteriaceae</taxon>
        <taxon>Methylobacterium</taxon>
    </lineage>
</organism>
<dbReference type="GO" id="GO:0020037">
    <property type="term" value="F:heme binding"/>
    <property type="evidence" value="ECO:0007669"/>
    <property type="project" value="InterPro"/>
</dbReference>
<dbReference type="RefSeq" id="WP_048463485.1">
    <property type="nucleotide sequence ID" value="NZ_LABX01000065.1"/>
</dbReference>
<dbReference type="AlphaFoldDB" id="A0A0J6SNE8"/>
<comment type="caution">
    <text evidence="7">The sequence shown here is derived from an EMBL/GenBank/DDBJ whole genome shotgun (WGS) entry which is preliminary data.</text>
</comment>
<evidence type="ECO:0000313" key="8">
    <source>
        <dbReference type="Proteomes" id="UP000035929"/>
    </source>
</evidence>
<evidence type="ECO:0000256" key="4">
    <source>
        <dbReference type="PROSITE-ProRule" id="PRU00433"/>
    </source>
</evidence>
<dbReference type="InterPro" id="IPR036909">
    <property type="entry name" value="Cyt_c-like_dom_sf"/>
</dbReference>
<dbReference type="PATRIC" id="fig|270351.6.peg.6627"/>
<feature type="signal peptide" evidence="5">
    <location>
        <begin position="1"/>
        <end position="23"/>
    </location>
</feature>